<proteinExistence type="predicted"/>
<comment type="caution">
    <text evidence="2">The sequence shown here is derived from an EMBL/GenBank/DDBJ whole genome shotgun (WGS) entry which is preliminary data.</text>
</comment>
<dbReference type="Proteomes" id="UP001431209">
    <property type="component" value="Unassembled WGS sequence"/>
</dbReference>
<sequence>MSSTNQKVTQKKSLSKNPKPKSTSNVAPKKKAPNTFRLSLTAEESKVVFCEYKKSEKWAKAKSSEDVKYIAEKIAEEHGVDISTVLNKIGKHVKNRDKSEKYRQPEEVPTGSIDADSSEEVDEEVGEGAEKEGQKEDIEEELADGATQVEVAEESEDEVPIESPEQEEERPKKKKKANEDVVIDVSPKKIDWNAKALEEKASFYKSMAESNAKSDDLMLKIASSFVDNSDSSKQKELEEKVDNIATELSDIKKTVSELANMKGSIDEIKALLLNGFK</sequence>
<evidence type="ECO:0000313" key="2">
    <source>
        <dbReference type="EMBL" id="KAL0477571.1"/>
    </source>
</evidence>
<feature type="compositionally biased region" description="Low complexity" evidence="1">
    <location>
        <begin position="15"/>
        <end position="25"/>
    </location>
</feature>
<reference evidence="2 4" key="1">
    <citation type="submission" date="2024-03" db="EMBL/GenBank/DDBJ databases">
        <title>The Acrasis kona genome and developmental transcriptomes reveal deep origins of eukaryotic multicellular pathways.</title>
        <authorList>
            <person name="Sheikh S."/>
            <person name="Fu C.-J."/>
            <person name="Brown M.W."/>
            <person name="Baldauf S.L."/>
        </authorList>
    </citation>
    <scope>NUCLEOTIDE SEQUENCE [LARGE SCALE GENOMIC DNA]</scope>
    <source>
        <strain evidence="2 4">ATCC MYA-3509</strain>
    </source>
</reference>
<feature type="region of interest" description="Disordered" evidence="1">
    <location>
        <begin position="1"/>
        <end position="38"/>
    </location>
</feature>
<evidence type="ECO:0000313" key="4">
    <source>
        <dbReference type="Proteomes" id="UP001431209"/>
    </source>
</evidence>
<feature type="compositionally biased region" description="Acidic residues" evidence="1">
    <location>
        <begin position="116"/>
        <end position="127"/>
    </location>
</feature>
<dbReference type="AlphaFoldDB" id="A0AAW2YKW4"/>
<name>A0AAW2YKW4_9EUKA</name>
<gene>
    <name evidence="3" type="ORF">AKO1_005482</name>
    <name evidence="2" type="ORF">AKO1_015417</name>
</gene>
<evidence type="ECO:0000313" key="3">
    <source>
        <dbReference type="EMBL" id="KAL0489935.1"/>
    </source>
</evidence>
<feature type="compositionally biased region" description="Basic and acidic residues" evidence="1">
    <location>
        <begin position="96"/>
        <end position="106"/>
    </location>
</feature>
<dbReference type="EMBL" id="JAOPGA020000193">
    <property type="protein sequence ID" value="KAL0477571.1"/>
    <property type="molecule type" value="Genomic_DNA"/>
</dbReference>
<organism evidence="2 4">
    <name type="scientific">Acrasis kona</name>
    <dbReference type="NCBI Taxonomy" id="1008807"/>
    <lineage>
        <taxon>Eukaryota</taxon>
        <taxon>Discoba</taxon>
        <taxon>Heterolobosea</taxon>
        <taxon>Tetramitia</taxon>
        <taxon>Eutetramitia</taxon>
        <taxon>Acrasidae</taxon>
        <taxon>Acrasis</taxon>
    </lineage>
</organism>
<protein>
    <submittedName>
        <fullName evidence="3">ADA2A</fullName>
    </submittedName>
    <submittedName>
        <fullName evidence="2">Transcriptional adapter ADA2</fullName>
    </submittedName>
</protein>
<accession>A0AAW2YKW4</accession>
<evidence type="ECO:0000256" key="1">
    <source>
        <dbReference type="SAM" id="MobiDB-lite"/>
    </source>
</evidence>
<keyword evidence="4" id="KW-1185">Reference proteome</keyword>
<feature type="region of interest" description="Disordered" evidence="1">
    <location>
        <begin position="92"/>
        <end position="180"/>
    </location>
</feature>
<feature type="compositionally biased region" description="Acidic residues" evidence="1">
    <location>
        <begin position="151"/>
        <end position="168"/>
    </location>
</feature>
<dbReference type="EMBL" id="JAOPGA020001620">
    <property type="protein sequence ID" value="KAL0489935.1"/>
    <property type="molecule type" value="Genomic_DNA"/>
</dbReference>